<proteinExistence type="predicted"/>
<protein>
    <submittedName>
        <fullName evidence="1">Uncharacterized protein</fullName>
    </submittedName>
</protein>
<organism evidence="1">
    <name type="scientific">Arundo donax</name>
    <name type="common">Giant reed</name>
    <name type="synonym">Donax arundinaceus</name>
    <dbReference type="NCBI Taxonomy" id="35708"/>
    <lineage>
        <taxon>Eukaryota</taxon>
        <taxon>Viridiplantae</taxon>
        <taxon>Streptophyta</taxon>
        <taxon>Embryophyta</taxon>
        <taxon>Tracheophyta</taxon>
        <taxon>Spermatophyta</taxon>
        <taxon>Magnoliopsida</taxon>
        <taxon>Liliopsida</taxon>
        <taxon>Poales</taxon>
        <taxon>Poaceae</taxon>
        <taxon>PACMAD clade</taxon>
        <taxon>Arundinoideae</taxon>
        <taxon>Arundineae</taxon>
        <taxon>Arundo</taxon>
    </lineage>
</organism>
<sequence>MSFESWFWNGNC</sequence>
<name>A0A0A8ZQH9_ARUDO</name>
<accession>A0A0A8ZQH9</accession>
<evidence type="ECO:0000313" key="1">
    <source>
        <dbReference type="EMBL" id="JAD41639.1"/>
    </source>
</evidence>
<reference evidence="1" key="1">
    <citation type="submission" date="2014-09" db="EMBL/GenBank/DDBJ databases">
        <authorList>
            <person name="Magalhaes I.L.F."/>
            <person name="Oliveira U."/>
            <person name="Santos F.R."/>
            <person name="Vidigal T.H.D.A."/>
            <person name="Brescovit A.D."/>
            <person name="Santos A.J."/>
        </authorList>
    </citation>
    <scope>NUCLEOTIDE SEQUENCE</scope>
    <source>
        <tissue evidence="1">Shoot tissue taken approximately 20 cm above the soil surface</tissue>
    </source>
</reference>
<reference evidence="1" key="2">
    <citation type="journal article" date="2015" name="Data Brief">
        <title>Shoot transcriptome of the giant reed, Arundo donax.</title>
        <authorList>
            <person name="Barrero R.A."/>
            <person name="Guerrero F.D."/>
            <person name="Moolhuijzen P."/>
            <person name="Goolsby J.A."/>
            <person name="Tidwell J."/>
            <person name="Bellgard S.E."/>
            <person name="Bellgard M.I."/>
        </authorList>
    </citation>
    <scope>NUCLEOTIDE SEQUENCE</scope>
    <source>
        <tissue evidence="1">Shoot tissue taken approximately 20 cm above the soil surface</tissue>
    </source>
</reference>
<dbReference type="EMBL" id="GBRH01256256">
    <property type="protein sequence ID" value="JAD41639.1"/>
    <property type="molecule type" value="Transcribed_RNA"/>
</dbReference>